<feature type="compositionally biased region" description="Low complexity" evidence="6">
    <location>
        <begin position="325"/>
        <end position="343"/>
    </location>
</feature>
<proteinExistence type="predicted"/>
<dbReference type="PROSITE" id="PS50893">
    <property type="entry name" value="ABC_TRANSPORTER_2"/>
    <property type="match status" value="1"/>
</dbReference>
<dbReference type="PANTHER" id="PTHR42711:SF19">
    <property type="entry name" value="DOXORUBICIN RESISTANCE ATP-BINDING PROTEIN DRRA"/>
    <property type="match status" value="1"/>
</dbReference>
<dbReference type="InterPro" id="IPR003593">
    <property type="entry name" value="AAA+_ATPase"/>
</dbReference>
<feature type="domain" description="ABC transporter" evidence="7">
    <location>
        <begin position="6"/>
        <end position="243"/>
    </location>
</feature>
<dbReference type="SUPFAM" id="SSF52540">
    <property type="entry name" value="P-loop containing nucleoside triphosphate hydrolases"/>
    <property type="match status" value="1"/>
</dbReference>
<keyword evidence="2" id="KW-0813">Transport</keyword>
<dbReference type="InterPro" id="IPR017871">
    <property type="entry name" value="ABC_transporter-like_CS"/>
</dbReference>
<keyword evidence="9" id="KW-1185">Reference proteome</keyword>
<evidence type="ECO:0000256" key="2">
    <source>
        <dbReference type="ARBA" id="ARBA00022448"/>
    </source>
</evidence>
<dbReference type="Pfam" id="PF00005">
    <property type="entry name" value="ABC_tran"/>
    <property type="match status" value="1"/>
</dbReference>
<evidence type="ECO:0000256" key="6">
    <source>
        <dbReference type="SAM" id="MobiDB-lite"/>
    </source>
</evidence>
<keyword evidence="3" id="KW-0547">Nucleotide-binding</keyword>
<evidence type="ECO:0000256" key="1">
    <source>
        <dbReference type="ARBA" id="ARBA00004202"/>
    </source>
</evidence>
<feature type="region of interest" description="Disordered" evidence="6">
    <location>
        <begin position="312"/>
        <end position="360"/>
    </location>
</feature>
<comment type="subcellular location">
    <subcellularLocation>
        <location evidence="1">Cell membrane</location>
        <topology evidence="1">Peripheral membrane protein</topology>
    </subcellularLocation>
</comment>
<dbReference type="PROSITE" id="PS00211">
    <property type="entry name" value="ABC_TRANSPORTER_1"/>
    <property type="match status" value="1"/>
</dbReference>
<evidence type="ECO:0000256" key="5">
    <source>
        <dbReference type="ARBA" id="ARBA00023251"/>
    </source>
</evidence>
<keyword evidence="5" id="KW-0046">Antibiotic resistance</keyword>
<dbReference type="Proteomes" id="UP001500751">
    <property type="component" value="Unassembled WGS sequence"/>
</dbReference>
<dbReference type="RefSeq" id="WP_344669995.1">
    <property type="nucleotide sequence ID" value="NZ_BAAAQN010000054.1"/>
</dbReference>
<dbReference type="SMART" id="SM00382">
    <property type="entry name" value="AAA"/>
    <property type="match status" value="1"/>
</dbReference>
<organism evidence="8 9">
    <name type="scientific">Catenulispora yoronensis</name>
    <dbReference type="NCBI Taxonomy" id="450799"/>
    <lineage>
        <taxon>Bacteria</taxon>
        <taxon>Bacillati</taxon>
        <taxon>Actinomycetota</taxon>
        <taxon>Actinomycetes</taxon>
        <taxon>Catenulisporales</taxon>
        <taxon>Catenulisporaceae</taxon>
        <taxon>Catenulispora</taxon>
    </lineage>
</organism>
<evidence type="ECO:0000256" key="4">
    <source>
        <dbReference type="ARBA" id="ARBA00022840"/>
    </source>
</evidence>
<accession>A0ABN2V6G1</accession>
<feature type="region of interest" description="Disordered" evidence="6">
    <location>
        <begin position="1"/>
        <end position="22"/>
    </location>
</feature>
<gene>
    <name evidence="8" type="ORF">GCM10009839_70070</name>
</gene>
<dbReference type="EMBL" id="BAAAQN010000054">
    <property type="protein sequence ID" value="GAA2052559.1"/>
    <property type="molecule type" value="Genomic_DNA"/>
</dbReference>
<evidence type="ECO:0000313" key="8">
    <source>
        <dbReference type="EMBL" id="GAA2052559.1"/>
    </source>
</evidence>
<dbReference type="InterPro" id="IPR050763">
    <property type="entry name" value="ABC_transporter_ATP-binding"/>
</dbReference>
<evidence type="ECO:0000256" key="3">
    <source>
        <dbReference type="ARBA" id="ARBA00022741"/>
    </source>
</evidence>
<evidence type="ECO:0000259" key="7">
    <source>
        <dbReference type="PROSITE" id="PS50893"/>
    </source>
</evidence>
<dbReference type="InterPro" id="IPR003439">
    <property type="entry name" value="ABC_transporter-like_ATP-bd"/>
</dbReference>
<keyword evidence="4 8" id="KW-0067">ATP-binding</keyword>
<sequence length="360" mass="37871">MSAPAISVEGLRKSFPGTKKGSPPKLVLDDLGLTVQPGTVHALLGPNGAGKTTVVHILTTYLRPDAGRAVVAGHDVVADPDGVRGAIGVTGQFSAVDWLLTGRENLRLMADLNHLGKAEGRRVVEGLLERFELVDAADKPAATYSGGMKRRLDLAMTLVAKPRVVFLDEPTTGLDPRSRRTMWEFTRELVAAGTTILLTTQYLDEADELADRVTVLDAGRVVADGTAAELKRRVPGGRIDVAFTDRDGLDAAARALRVPAQDGLTLRLPHDGGVRSLRAVVEALDDAAVDVATLTVKASDLDDVFFALTGHAAEPSESGEPVGSAEYAESAEAAEAAAQAAEVTARHTAKAALPTQESPR</sequence>
<dbReference type="InterPro" id="IPR027417">
    <property type="entry name" value="P-loop_NTPase"/>
</dbReference>
<dbReference type="PANTHER" id="PTHR42711">
    <property type="entry name" value="ABC TRANSPORTER ATP-BINDING PROTEIN"/>
    <property type="match status" value="1"/>
</dbReference>
<reference evidence="8 9" key="1">
    <citation type="journal article" date="2019" name="Int. J. Syst. Evol. Microbiol.">
        <title>The Global Catalogue of Microorganisms (GCM) 10K type strain sequencing project: providing services to taxonomists for standard genome sequencing and annotation.</title>
        <authorList>
            <consortium name="The Broad Institute Genomics Platform"/>
            <consortium name="The Broad Institute Genome Sequencing Center for Infectious Disease"/>
            <person name="Wu L."/>
            <person name="Ma J."/>
        </authorList>
    </citation>
    <scope>NUCLEOTIDE SEQUENCE [LARGE SCALE GENOMIC DNA]</scope>
    <source>
        <strain evidence="8 9">JCM 16014</strain>
    </source>
</reference>
<comment type="caution">
    <text evidence="8">The sequence shown here is derived from an EMBL/GenBank/DDBJ whole genome shotgun (WGS) entry which is preliminary data.</text>
</comment>
<protein>
    <submittedName>
        <fullName evidence="8">Daunorubicin resistance protein DrrA family ABC transporter ATP-binding protein</fullName>
    </submittedName>
</protein>
<dbReference type="GO" id="GO:0005524">
    <property type="term" value="F:ATP binding"/>
    <property type="evidence" value="ECO:0007669"/>
    <property type="project" value="UniProtKB-KW"/>
</dbReference>
<dbReference type="Gene3D" id="3.40.50.300">
    <property type="entry name" value="P-loop containing nucleotide triphosphate hydrolases"/>
    <property type="match status" value="1"/>
</dbReference>
<name>A0ABN2V6G1_9ACTN</name>
<evidence type="ECO:0000313" key="9">
    <source>
        <dbReference type="Proteomes" id="UP001500751"/>
    </source>
</evidence>